<dbReference type="GO" id="GO:0005524">
    <property type="term" value="F:ATP binding"/>
    <property type="evidence" value="ECO:0007669"/>
    <property type="project" value="UniProtKB-KW"/>
</dbReference>
<keyword evidence="15" id="KW-1185">Reference proteome</keyword>
<keyword evidence="5 9" id="KW-0067">ATP-binding</keyword>
<evidence type="ECO:0000256" key="5">
    <source>
        <dbReference type="ARBA" id="ARBA00022840"/>
    </source>
</evidence>
<evidence type="ECO:0000256" key="6">
    <source>
        <dbReference type="ARBA" id="ARBA00022884"/>
    </source>
</evidence>
<gene>
    <name evidence="14" type="primary">DDX3X_2</name>
    <name evidence="14" type="ORF">Ciccas_009038</name>
</gene>
<feature type="compositionally biased region" description="Basic and acidic residues" evidence="10">
    <location>
        <begin position="531"/>
        <end position="545"/>
    </location>
</feature>
<dbReference type="PROSITE" id="PS51195">
    <property type="entry name" value="Q_MOTIF"/>
    <property type="match status" value="1"/>
</dbReference>
<evidence type="ECO:0000259" key="12">
    <source>
        <dbReference type="PROSITE" id="PS51194"/>
    </source>
</evidence>
<dbReference type="InterPro" id="IPR000629">
    <property type="entry name" value="RNA-helicase_DEAD-box_CS"/>
</dbReference>
<sequence>MGFDDNHDDGSVYKPPHMRFTSNGASGGFSRGRGRGNGGNQGNRNNNSNFNNSRSYGGRYSGGSGGGGSYSNNQRSDVDWDEHLAPNSSIESNLFKGSNTGIKFDDYDNIPVNVSGPDLRKQDAEISNFSELDLHPIIKDNIQLCNYDKPTPVQKHAVPVIAAKRDLMACAQTGSGKTAAFLIPILNSMYKEGAGESLRRSTPRCKFPVALIMAPTRELAIQIYEEGKKFAYRSHVRCCVAYGGAAAREQLFEIQRGCNLLVATPGRLKDFLSRGAIDLSCCRFLVLDEADRMLDMGFEPQIREIVEGHMMRSDDIQQLAHDFLKDYVFLTVGRVGSTSENITQSFHFVEEHDKRTALVDILKSHEVEHLTLIFVETKRGADALEDFLYTNKFSVSSIHGDRKQEERERALQYFKSGQTPLLIATAVAARGLDIPNVKHVINFDLPSSIDEYVHRIGRTGRVGNLGTATSFFNSANRAIARDLTKILEESKQDVPSFIKNAIDSGGYGGGYGGGYRGGRGRGGRQGGQKFGGRDFRQSSHSHEFHSGGGGGRYSNYGSSRGGGFDGHNHASKDMWYH</sequence>
<evidence type="ECO:0000256" key="4">
    <source>
        <dbReference type="ARBA" id="ARBA00022806"/>
    </source>
</evidence>
<evidence type="ECO:0000256" key="1">
    <source>
        <dbReference type="ARBA" id="ARBA00012552"/>
    </source>
</evidence>
<dbReference type="InterPro" id="IPR001650">
    <property type="entry name" value="Helicase_C-like"/>
</dbReference>
<dbReference type="PROSITE" id="PS51192">
    <property type="entry name" value="HELICASE_ATP_BIND_1"/>
    <property type="match status" value="1"/>
</dbReference>
<reference evidence="14 15" key="1">
    <citation type="submission" date="2024-11" db="EMBL/GenBank/DDBJ databases">
        <title>Adaptive evolution of stress response genes in parasites aligns with host niche diversity.</title>
        <authorList>
            <person name="Hahn C."/>
            <person name="Resl P."/>
        </authorList>
    </citation>
    <scope>NUCLEOTIDE SEQUENCE [LARGE SCALE GENOMIC DNA]</scope>
    <source>
        <strain evidence="14">EGGRZ-B1_66</strain>
        <tissue evidence="14">Body</tissue>
    </source>
</reference>
<dbReference type="InterPro" id="IPR027417">
    <property type="entry name" value="P-loop_NTPase"/>
</dbReference>
<feature type="short sequence motif" description="Q motif" evidence="8">
    <location>
        <begin position="127"/>
        <end position="155"/>
    </location>
</feature>
<dbReference type="CDD" id="cd18787">
    <property type="entry name" value="SF2_C_DEAD"/>
    <property type="match status" value="1"/>
</dbReference>
<dbReference type="GO" id="GO:0003724">
    <property type="term" value="F:RNA helicase activity"/>
    <property type="evidence" value="ECO:0007669"/>
    <property type="project" value="UniProtKB-EC"/>
</dbReference>
<keyword evidence="2 9" id="KW-0547">Nucleotide-binding</keyword>
<feature type="compositionally biased region" description="Gly residues" evidence="10">
    <location>
        <begin position="59"/>
        <end position="69"/>
    </location>
</feature>
<feature type="region of interest" description="Disordered" evidence="10">
    <location>
        <begin position="1"/>
        <end position="80"/>
    </location>
</feature>
<proteinExistence type="inferred from homology"/>
<dbReference type="GO" id="GO:0003723">
    <property type="term" value="F:RNA binding"/>
    <property type="evidence" value="ECO:0007669"/>
    <property type="project" value="UniProtKB-KW"/>
</dbReference>
<name>A0ABD2Q0Y6_9PLAT</name>
<dbReference type="CDD" id="cd17967">
    <property type="entry name" value="DEADc_DDX3_DDX4"/>
    <property type="match status" value="1"/>
</dbReference>
<dbReference type="GO" id="GO:0016787">
    <property type="term" value="F:hydrolase activity"/>
    <property type="evidence" value="ECO:0007669"/>
    <property type="project" value="UniProtKB-KW"/>
</dbReference>
<feature type="domain" description="DEAD-box RNA helicase Q" evidence="13">
    <location>
        <begin position="127"/>
        <end position="155"/>
    </location>
</feature>
<dbReference type="EMBL" id="JBJKFK010001726">
    <property type="protein sequence ID" value="KAL3312371.1"/>
    <property type="molecule type" value="Genomic_DNA"/>
</dbReference>
<dbReference type="InterPro" id="IPR044763">
    <property type="entry name" value="Ded1/Dbp1_DEADc"/>
</dbReference>
<keyword evidence="4 9" id="KW-0347">Helicase</keyword>
<evidence type="ECO:0000256" key="10">
    <source>
        <dbReference type="SAM" id="MobiDB-lite"/>
    </source>
</evidence>
<dbReference type="EC" id="3.6.4.13" evidence="1"/>
<dbReference type="InterPro" id="IPR014014">
    <property type="entry name" value="RNA_helicase_DEAD_Q_motif"/>
</dbReference>
<accession>A0ABD2Q0Y6</accession>
<feature type="compositionally biased region" description="Gly residues" evidence="10">
    <location>
        <begin position="25"/>
        <end position="41"/>
    </location>
</feature>
<dbReference type="SMART" id="SM00487">
    <property type="entry name" value="DEXDc"/>
    <property type="match status" value="1"/>
</dbReference>
<comment type="catalytic activity">
    <reaction evidence="7">
        <text>ATP + H2O = ADP + phosphate + H(+)</text>
        <dbReference type="Rhea" id="RHEA:13065"/>
        <dbReference type="ChEBI" id="CHEBI:15377"/>
        <dbReference type="ChEBI" id="CHEBI:15378"/>
        <dbReference type="ChEBI" id="CHEBI:30616"/>
        <dbReference type="ChEBI" id="CHEBI:43474"/>
        <dbReference type="ChEBI" id="CHEBI:456216"/>
        <dbReference type="EC" id="3.6.4.13"/>
    </reaction>
</comment>
<dbReference type="SMART" id="SM00490">
    <property type="entry name" value="HELICc"/>
    <property type="match status" value="1"/>
</dbReference>
<evidence type="ECO:0000256" key="2">
    <source>
        <dbReference type="ARBA" id="ARBA00022741"/>
    </source>
</evidence>
<evidence type="ECO:0000256" key="9">
    <source>
        <dbReference type="RuleBase" id="RU000492"/>
    </source>
</evidence>
<dbReference type="AlphaFoldDB" id="A0ABD2Q0Y6"/>
<keyword evidence="3 9" id="KW-0378">Hydrolase</keyword>
<dbReference type="Pfam" id="PF00270">
    <property type="entry name" value="DEAD"/>
    <property type="match status" value="1"/>
</dbReference>
<dbReference type="Gene3D" id="3.40.50.300">
    <property type="entry name" value="P-loop containing nucleotide triphosphate hydrolases"/>
    <property type="match status" value="2"/>
</dbReference>
<dbReference type="FunFam" id="3.40.50.300:FF:000008">
    <property type="entry name" value="ATP-dependent RNA helicase RhlB"/>
    <property type="match status" value="1"/>
</dbReference>
<evidence type="ECO:0000256" key="7">
    <source>
        <dbReference type="ARBA" id="ARBA00047984"/>
    </source>
</evidence>
<dbReference type="PROSITE" id="PS00039">
    <property type="entry name" value="DEAD_ATP_HELICASE"/>
    <property type="match status" value="1"/>
</dbReference>
<dbReference type="SUPFAM" id="SSF52540">
    <property type="entry name" value="P-loop containing nucleoside triphosphate hydrolases"/>
    <property type="match status" value="1"/>
</dbReference>
<dbReference type="InterPro" id="IPR011545">
    <property type="entry name" value="DEAD/DEAH_box_helicase_dom"/>
</dbReference>
<evidence type="ECO:0000313" key="15">
    <source>
        <dbReference type="Proteomes" id="UP001626550"/>
    </source>
</evidence>
<feature type="region of interest" description="Disordered" evidence="10">
    <location>
        <begin position="513"/>
        <end position="555"/>
    </location>
</feature>
<evidence type="ECO:0000259" key="13">
    <source>
        <dbReference type="PROSITE" id="PS51195"/>
    </source>
</evidence>
<evidence type="ECO:0000259" key="11">
    <source>
        <dbReference type="PROSITE" id="PS51192"/>
    </source>
</evidence>
<evidence type="ECO:0000256" key="8">
    <source>
        <dbReference type="PROSITE-ProRule" id="PRU00552"/>
    </source>
</evidence>
<keyword evidence="6" id="KW-0694">RNA-binding</keyword>
<evidence type="ECO:0000256" key="3">
    <source>
        <dbReference type="ARBA" id="ARBA00022801"/>
    </source>
</evidence>
<comment type="caution">
    <text evidence="14">The sequence shown here is derived from an EMBL/GenBank/DDBJ whole genome shotgun (WGS) entry which is preliminary data.</text>
</comment>
<evidence type="ECO:0000313" key="14">
    <source>
        <dbReference type="EMBL" id="KAL3312371.1"/>
    </source>
</evidence>
<organism evidence="14 15">
    <name type="scientific">Cichlidogyrus casuarinus</name>
    <dbReference type="NCBI Taxonomy" id="1844966"/>
    <lineage>
        <taxon>Eukaryota</taxon>
        <taxon>Metazoa</taxon>
        <taxon>Spiralia</taxon>
        <taxon>Lophotrochozoa</taxon>
        <taxon>Platyhelminthes</taxon>
        <taxon>Monogenea</taxon>
        <taxon>Monopisthocotylea</taxon>
        <taxon>Dactylogyridea</taxon>
        <taxon>Ancyrocephalidae</taxon>
        <taxon>Cichlidogyrus</taxon>
    </lineage>
</organism>
<dbReference type="PANTHER" id="PTHR47958">
    <property type="entry name" value="ATP-DEPENDENT RNA HELICASE DBP3"/>
    <property type="match status" value="1"/>
</dbReference>
<protein>
    <recommendedName>
        <fullName evidence="1">RNA helicase</fullName>
        <ecNumber evidence="1">3.6.4.13</ecNumber>
    </recommendedName>
</protein>
<comment type="similarity">
    <text evidence="9">Belongs to the DEAD box helicase family.</text>
</comment>
<dbReference type="InterPro" id="IPR014001">
    <property type="entry name" value="Helicase_ATP-bd"/>
</dbReference>
<dbReference type="Pfam" id="PF00271">
    <property type="entry name" value="Helicase_C"/>
    <property type="match status" value="1"/>
</dbReference>
<dbReference type="Proteomes" id="UP001626550">
    <property type="component" value="Unassembled WGS sequence"/>
</dbReference>
<dbReference type="PROSITE" id="PS51194">
    <property type="entry name" value="HELICASE_CTER"/>
    <property type="match status" value="1"/>
</dbReference>
<feature type="domain" description="Helicase C-terminal" evidence="12">
    <location>
        <begin position="357"/>
        <end position="502"/>
    </location>
</feature>
<feature type="domain" description="Helicase ATP-binding" evidence="11">
    <location>
        <begin position="158"/>
        <end position="396"/>
    </location>
</feature>
<feature type="compositionally biased region" description="Basic and acidic residues" evidence="10">
    <location>
        <begin position="1"/>
        <end position="11"/>
    </location>
</feature>
<feature type="compositionally biased region" description="Low complexity" evidence="10">
    <location>
        <begin position="42"/>
        <end position="58"/>
    </location>
</feature>